<accession>A0A2V5M2R2</accession>
<dbReference type="InterPro" id="IPR006121">
    <property type="entry name" value="HMA_dom"/>
</dbReference>
<proteinExistence type="predicted"/>
<evidence type="ECO:0000313" key="4">
    <source>
        <dbReference type="Proteomes" id="UP000247832"/>
    </source>
</evidence>
<keyword evidence="4" id="KW-1185">Reference proteome</keyword>
<gene>
    <name evidence="3" type="ORF">CVV68_01545</name>
</gene>
<dbReference type="AlphaFoldDB" id="A0A2V5M2R2"/>
<dbReference type="Proteomes" id="UP000247832">
    <property type="component" value="Unassembled WGS sequence"/>
</dbReference>
<dbReference type="PROSITE" id="PS50846">
    <property type="entry name" value="HMA_2"/>
    <property type="match status" value="1"/>
</dbReference>
<name>A0A2V5M2R2_9MICC</name>
<dbReference type="SUPFAM" id="SSF55008">
    <property type="entry name" value="HMA, heavy metal-associated domain"/>
    <property type="match status" value="1"/>
</dbReference>
<dbReference type="PROSITE" id="PS01047">
    <property type="entry name" value="HMA_1"/>
    <property type="match status" value="1"/>
</dbReference>
<evidence type="ECO:0000256" key="1">
    <source>
        <dbReference type="ARBA" id="ARBA00022723"/>
    </source>
</evidence>
<dbReference type="Pfam" id="PF00403">
    <property type="entry name" value="HMA"/>
    <property type="match status" value="1"/>
</dbReference>
<organism evidence="3 4">
    <name type="scientific">Arthrobacter livingstonensis</name>
    <dbReference type="NCBI Taxonomy" id="670078"/>
    <lineage>
        <taxon>Bacteria</taxon>
        <taxon>Bacillati</taxon>
        <taxon>Actinomycetota</taxon>
        <taxon>Actinomycetes</taxon>
        <taxon>Micrococcales</taxon>
        <taxon>Micrococcaceae</taxon>
        <taxon>Arthrobacter</taxon>
    </lineage>
</organism>
<feature type="domain" description="HMA" evidence="2">
    <location>
        <begin position="39"/>
        <end position="105"/>
    </location>
</feature>
<dbReference type="Gene3D" id="3.30.70.100">
    <property type="match status" value="1"/>
</dbReference>
<sequence>MTIMCVPEAPTDLNLTPTAESSCGCCSSATKTTKSADTVGTAYAVEGLTCGHCVQTVETAVRAVAGVDSASITLVAGGTSAMAVSGQAAPEDIRAAVAAAGYMVSES</sequence>
<evidence type="ECO:0000313" key="3">
    <source>
        <dbReference type="EMBL" id="PYI69816.1"/>
    </source>
</evidence>
<dbReference type="InterPro" id="IPR036163">
    <property type="entry name" value="HMA_dom_sf"/>
</dbReference>
<dbReference type="RefSeq" id="WP_110499240.1">
    <property type="nucleotide sequence ID" value="NZ_QJVD01000001.1"/>
</dbReference>
<reference evidence="3 4" key="1">
    <citation type="submission" date="2018-05" db="EMBL/GenBank/DDBJ databases">
        <title>Genetic diversity of glacier-inhabiting Cryobacterium bacteria in China and description of Cryobacterium mengkeensis sp. nov. and Arthrobacter glacialis sp. nov.</title>
        <authorList>
            <person name="Liu Q."/>
            <person name="Xin Y.-H."/>
        </authorList>
    </citation>
    <scope>NUCLEOTIDE SEQUENCE [LARGE SCALE GENOMIC DNA]</scope>
    <source>
        <strain evidence="3 4">LI2</strain>
    </source>
</reference>
<dbReference type="EMBL" id="QJVD01000001">
    <property type="protein sequence ID" value="PYI69816.1"/>
    <property type="molecule type" value="Genomic_DNA"/>
</dbReference>
<comment type="caution">
    <text evidence="3">The sequence shown here is derived from an EMBL/GenBank/DDBJ whole genome shotgun (WGS) entry which is preliminary data.</text>
</comment>
<keyword evidence="1" id="KW-0479">Metal-binding</keyword>
<dbReference type="InterPro" id="IPR017969">
    <property type="entry name" value="Heavy-metal-associated_CS"/>
</dbReference>
<evidence type="ECO:0000259" key="2">
    <source>
        <dbReference type="PROSITE" id="PS50846"/>
    </source>
</evidence>
<dbReference type="CDD" id="cd00371">
    <property type="entry name" value="HMA"/>
    <property type="match status" value="1"/>
</dbReference>
<protein>
    <recommendedName>
        <fullName evidence="2">HMA domain-containing protein</fullName>
    </recommendedName>
</protein>
<dbReference type="GO" id="GO:0046872">
    <property type="term" value="F:metal ion binding"/>
    <property type="evidence" value="ECO:0007669"/>
    <property type="project" value="UniProtKB-KW"/>
</dbReference>
<dbReference type="OrthoDB" id="9813965at2"/>